<evidence type="ECO:0000256" key="2">
    <source>
        <dbReference type="SAM" id="Phobius"/>
    </source>
</evidence>
<reference evidence="3 4" key="1">
    <citation type="submission" date="2019-09" db="EMBL/GenBank/DDBJ databases">
        <authorList>
            <person name="Depoorter E."/>
        </authorList>
    </citation>
    <scope>NUCLEOTIDE SEQUENCE [LARGE SCALE GENOMIC DNA]</scope>
    <source>
        <strain evidence="3">R-71033</strain>
    </source>
</reference>
<keyword evidence="2" id="KW-1133">Transmembrane helix</keyword>
<dbReference type="AlphaFoldDB" id="A0A6P2ZK28"/>
<dbReference type="Proteomes" id="UP000494109">
    <property type="component" value="Unassembled WGS sequence"/>
</dbReference>
<keyword evidence="2" id="KW-0472">Membrane</keyword>
<keyword evidence="2" id="KW-0812">Transmembrane</keyword>
<dbReference type="EMBL" id="CABVQS010000016">
    <property type="protein sequence ID" value="VWD31866.1"/>
    <property type="molecule type" value="Genomic_DNA"/>
</dbReference>
<organism evidence="3 4">
    <name type="scientific">Burkholderia contaminans</name>
    <dbReference type="NCBI Taxonomy" id="488447"/>
    <lineage>
        <taxon>Bacteria</taxon>
        <taxon>Pseudomonadati</taxon>
        <taxon>Pseudomonadota</taxon>
        <taxon>Betaproteobacteria</taxon>
        <taxon>Burkholderiales</taxon>
        <taxon>Burkholderiaceae</taxon>
        <taxon>Burkholderia</taxon>
        <taxon>Burkholderia cepacia complex</taxon>
    </lineage>
</organism>
<accession>A0A6P2ZK28</accession>
<evidence type="ECO:0008006" key="5">
    <source>
        <dbReference type="Google" id="ProtNLM"/>
    </source>
</evidence>
<proteinExistence type="predicted"/>
<protein>
    <recommendedName>
        <fullName evidence="5">Tfp pilus assembly protein PilX</fullName>
    </recommendedName>
</protein>
<feature type="region of interest" description="Disordered" evidence="1">
    <location>
        <begin position="1"/>
        <end position="47"/>
    </location>
</feature>
<evidence type="ECO:0000256" key="1">
    <source>
        <dbReference type="SAM" id="MobiDB-lite"/>
    </source>
</evidence>
<name>A0A6P2ZK28_9BURK</name>
<feature type="transmembrane region" description="Helical" evidence="2">
    <location>
        <begin position="61"/>
        <end position="83"/>
    </location>
</feature>
<sequence length="221" mass="23807">MNGAGQKRARSQRVATRNMHERIETRGSGPRQAAGAKVQTASQQAPHIRLRSARRDWRRDAGLALPAVIAVGAAVAALTGTWFEAALTESRRTRALSDRLVAFHAADAALAACTARLRRGSAPYVNEGESHAEPDAWRRMPALAVAEAFAPFAGWPMSVQPPRCLIEAWRGAGPAGGRAYVVTARGVGAHVSSAVWLQHQVAIRDGHIVALHWRRVATVLR</sequence>
<evidence type="ECO:0000313" key="3">
    <source>
        <dbReference type="EMBL" id="VWD31866.1"/>
    </source>
</evidence>
<evidence type="ECO:0000313" key="4">
    <source>
        <dbReference type="Proteomes" id="UP000494109"/>
    </source>
</evidence>
<gene>
    <name evidence="3" type="ORF">BCO71033_03945</name>
</gene>